<dbReference type="AlphaFoldDB" id="A0A6V7GZB1"/>
<evidence type="ECO:0000256" key="9">
    <source>
        <dbReference type="ARBA" id="ARBA00023235"/>
    </source>
</evidence>
<dbReference type="CDD" id="cd06558">
    <property type="entry name" value="crotonase-like"/>
    <property type="match status" value="1"/>
</dbReference>
<evidence type="ECO:0000256" key="7">
    <source>
        <dbReference type="ARBA" id="ARBA00023098"/>
    </source>
</evidence>
<comment type="catalytic activity">
    <reaction evidence="12">
        <text>(3Z)-dodecenoyl-CoA = (2E)-dodecenoyl-CoA</text>
        <dbReference type="Rhea" id="RHEA:23716"/>
        <dbReference type="ChEBI" id="CHEBI:57330"/>
        <dbReference type="ChEBI" id="CHEBI:58543"/>
        <dbReference type="EC" id="5.3.3.8"/>
    </reaction>
    <physiologicalReaction direction="left-to-right" evidence="12">
        <dbReference type="Rhea" id="RHEA:23717"/>
    </physiologicalReaction>
</comment>
<keyword evidence="5" id="KW-0809">Transit peptide</keyword>
<dbReference type="Gene3D" id="3.90.226.10">
    <property type="entry name" value="2-enoyl-CoA Hydratase, Chain A, domain 1"/>
    <property type="match status" value="1"/>
</dbReference>
<keyword evidence="18" id="KW-1185">Reference proteome</keyword>
<evidence type="ECO:0000256" key="15">
    <source>
        <dbReference type="ARBA" id="ARBA00068317"/>
    </source>
</evidence>
<dbReference type="PANTHER" id="PTHR11941">
    <property type="entry name" value="ENOYL-COA HYDRATASE-RELATED"/>
    <property type="match status" value="1"/>
</dbReference>
<evidence type="ECO:0000256" key="16">
    <source>
        <dbReference type="ARBA" id="ARBA00083575"/>
    </source>
</evidence>
<comment type="subcellular location">
    <subcellularLocation>
        <location evidence="1">Mitochondrion matrix</location>
    </subcellularLocation>
</comment>
<keyword evidence="8" id="KW-0496">Mitochondrion</keyword>
<dbReference type="Pfam" id="PF00378">
    <property type="entry name" value="ECH_1"/>
    <property type="match status" value="1"/>
</dbReference>
<dbReference type="InterPro" id="IPR001753">
    <property type="entry name" value="Enoyl-CoA_hydra/iso"/>
</dbReference>
<comment type="caution">
    <text evidence="17">The sequence shown here is derived from an EMBL/GenBank/DDBJ whole genome shotgun (WGS) entry which is preliminary data.</text>
</comment>
<dbReference type="PANTHER" id="PTHR11941:SF45">
    <property type="entry name" value="ENOYL-COA DELTA ISOMERASE 1, MITOCHONDRIAL"/>
    <property type="match status" value="1"/>
</dbReference>
<keyword evidence="9" id="KW-0413">Isomerase</keyword>
<evidence type="ECO:0000256" key="10">
    <source>
        <dbReference type="ARBA" id="ARBA00050938"/>
    </source>
</evidence>
<comment type="function">
    <text evidence="14">Key enzyme of fatty acid beta-oxidation. Able to isomerize both 3-cis (3Z) and 3-trans (3E) double bonds into the 2-trans (2E) form in a range of enoyl-CoA species, with a preference for (3Z)-enoyl-CoAs over (3E)-enoyl-CoAs. The catalytic efficiency of this enzyme is not affected by the fatty acyl chain length.</text>
</comment>
<proteinExistence type="predicted"/>
<comment type="catalytic activity">
    <reaction evidence="10">
        <text>(3Z)-decenoyl-CoA = (2E)-decenoyl-CoA</text>
        <dbReference type="Rhea" id="RHEA:77195"/>
        <dbReference type="ChEBI" id="CHEBI:61406"/>
        <dbReference type="ChEBI" id="CHEBI:195601"/>
    </reaction>
    <physiologicalReaction direction="left-to-right" evidence="10">
        <dbReference type="Rhea" id="RHEA:77196"/>
    </physiologicalReaction>
</comment>
<accession>A0A6V7GZB1</accession>
<keyword evidence="7" id="KW-0443">Lipid metabolism</keyword>
<dbReference type="EMBL" id="CAJDYZ010003123">
    <property type="protein sequence ID" value="CAD1469872.1"/>
    <property type="molecule type" value="Genomic_DNA"/>
</dbReference>
<dbReference type="SUPFAM" id="SSF52096">
    <property type="entry name" value="ClpP/crotonase"/>
    <property type="match status" value="1"/>
</dbReference>
<evidence type="ECO:0000256" key="1">
    <source>
        <dbReference type="ARBA" id="ARBA00004305"/>
    </source>
</evidence>
<evidence type="ECO:0000256" key="3">
    <source>
        <dbReference type="ARBA" id="ARBA00011233"/>
    </source>
</evidence>
<evidence type="ECO:0000256" key="6">
    <source>
        <dbReference type="ARBA" id="ARBA00022990"/>
    </source>
</evidence>
<organism evidence="17 18">
    <name type="scientific">Heterotrigona itama</name>
    <dbReference type="NCBI Taxonomy" id="395501"/>
    <lineage>
        <taxon>Eukaryota</taxon>
        <taxon>Metazoa</taxon>
        <taxon>Ecdysozoa</taxon>
        <taxon>Arthropoda</taxon>
        <taxon>Hexapoda</taxon>
        <taxon>Insecta</taxon>
        <taxon>Pterygota</taxon>
        <taxon>Neoptera</taxon>
        <taxon>Endopterygota</taxon>
        <taxon>Hymenoptera</taxon>
        <taxon>Apocrita</taxon>
        <taxon>Aculeata</taxon>
        <taxon>Apoidea</taxon>
        <taxon>Anthophila</taxon>
        <taxon>Apidae</taxon>
        <taxon>Heterotrigona</taxon>
    </lineage>
</organism>
<evidence type="ECO:0000256" key="12">
    <source>
        <dbReference type="ARBA" id="ARBA00052376"/>
    </source>
</evidence>
<reference evidence="17" key="1">
    <citation type="submission" date="2020-07" db="EMBL/GenBank/DDBJ databases">
        <authorList>
            <person name="Nazaruddin N."/>
        </authorList>
    </citation>
    <scope>NUCLEOTIDE SEQUENCE</scope>
</reference>
<dbReference type="GO" id="GO:0004165">
    <property type="term" value="F:delta(3)-delta(2)-enoyl-CoA isomerase activity"/>
    <property type="evidence" value="ECO:0007669"/>
    <property type="project" value="UniProtKB-EC"/>
</dbReference>
<dbReference type="InterPro" id="IPR029045">
    <property type="entry name" value="ClpP/crotonase-like_dom_sf"/>
</dbReference>
<dbReference type="GO" id="GO:0005759">
    <property type="term" value="C:mitochondrial matrix"/>
    <property type="evidence" value="ECO:0007669"/>
    <property type="project" value="UniProtKB-SubCell"/>
</dbReference>
<dbReference type="OrthoDB" id="1696280at2759"/>
<evidence type="ECO:0000256" key="2">
    <source>
        <dbReference type="ARBA" id="ARBA00005005"/>
    </source>
</evidence>
<evidence type="ECO:0000256" key="14">
    <source>
        <dbReference type="ARBA" id="ARBA00056147"/>
    </source>
</evidence>
<name>A0A6V7GZB1_9HYME</name>
<keyword evidence="4" id="KW-0276">Fatty acid metabolism</keyword>
<evidence type="ECO:0000256" key="5">
    <source>
        <dbReference type="ARBA" id="ARBA00022946"/>
    </source>
</evidence>
<sequence>MLAVRTILNLFRTQIPLFRTYAMNSKLVEITKDDTDIATISMAYPPVNSLNKELLTALNMSLMDIQKEKYRGIILTSSLPNVFSAGLDIKEMYNRTEKQLTEYWQTLQDTWLTLYNLEIPVAAAINGASPAGGCLLAMSCEYRVLVEGKHTIGLNETRLGIIAPEWFRSLYVDIIGYRRAEIALLKGTLFHPTEALEIGLVDELASDKANAIKKCKDYIETKGRQSTKMELRKRNSLWLKVNRAVDLNQFVTFAQLPEVQAGLKLYIETLKK</sequence>
<evidence type="ECO:0000256" key="13">
    <source>
        <dbReference type="ARBA" id="ARBA00052542"/>
    </source>
</evidence>
<comment type="catalytic activity">
    <reaction evidence="11">
        <text>(2E)-tetradecenoyl-CoA = (3Z)-tetradecenoyl-CoA</text>
        <dbReference type="Rhea" id="RHEA:29847"/>
        <dbReference type="ChEBI" id="CHEBI:61405"/>
        <dbReference type="ChEBI" id="CHEBI:61968"/>
    </reaction>
    <physiologicalReaction direction="right-to-left" evidence="11">
        <dbReference type="Rhea" id="RHEA:29849"/>
    </physiologicalReaction>
</comment>
<evidence type="ECO:0000313" key="18">
    <source>
        <dbReference type="Proteomes" id="UP000752696"/>
    </source>
</evidence>
<evidence type="ECO:0000256" key="8">
    <source>
        <dbReference type="ARBA" id="ARBA00023128"/>
    </source>
</evidence>
<comment type="pathway">
    <text evidence="2">Lipid metabolism; fatty acid beta-oxidation.</text>
</comment>
<protein>
    <recommendedName>
        <fullName evidence="15">Enoyl-CoA delta isomerase 1, mitochondrial</fullName>
    </recommendedName>
    <alternativeName>
        <fullName evidence="16">3,2-trans-enoyl-CoA isomerase</fullName>
    </alternativeName>
</protein>
<evidence type="ECO:0000256" key="11">
    <source>
        <dbReference type="ARBA" id="ARBA00051293"/>
    </source>
</evidence>
<feature type="non-terminal residue" evidence="17">
    <location>
        <position position="272"/>
    </location>
</feature>
<keyword evidence="6" id="KW-0007">Acetylation</keyword>
<dbReference type="Gene3D" id="6.10.250.170">
    <property type="match status" value="1"/>
</dbReference>
<dbReference type="Proteomes" id="UP000752696">
    <property type="component" value="Unassembled WGS sequence"/>
</dbReference>
<comment type="catalytic activity">
    <reaction evidence="13">
        <text>(3Z)-octenoyl-CoA = (2E)-octenoyl-CoA</text>
        <dbReference type="Rhea" id="RHEA:46044"/>
        <dbReference type="ChEBI" id="CHEBI:62242"/>
        <dbReference type="ChEBI" id="CHEBI:85640"/>
    </reaction>
    <physiologicalReaction direction="left-to-right" evidence="13">
        <dbReference type="Rhea" id="RHEA:46045"/>
    </physiologicalReaction>
</comment>
<evidence type="ECO:0000313" key="17">
    <source>
        <dbReference type="EMBL" id="CAD1469872.1"/>
    </source>
</evidence>
<evidence type="ECO:0000256" key="4">
    <source>
        <dbReference type="ARBA" id="ARBA00022832"/>
    </source>
</evidence>
<dbReference type="FunFam" id="3.90.226.10:FF:000034">
    <property type="entry name" value="Enoyl-CoA delta isomerase 1"/>
    <property type="match status" value="1"/>
</dbReference>
<dbReference type="GO" id="GO:0006635">
    <property type="term" value="P:fatty acid beta-oxidation"/>
    <property type="evidence" value="ECO:0007669"/>
    <property type="project" value="TreeGrafter"/>
</dbReference>
<gene>
    <name evidence="17" type="ORF">MHI_LOCUS165818</name>
</gene>
<comment type="subunit">
    <text evidence="3">Homotrimer.</text>
</comment>